<dbReference type="EMBL" id="LXQA011342872">
    <property type="protein sequence ID" value="MCI93936.1"/>
    <property type="molecule type" value="Genomic_DNA"/>
</dbReference>
<dbReference type="Proteomes" id="UP000265520">
    <property type="component" value="Unassembled WGS sequence"/>
</dbReference>
<feature type="compositionally biased region" description="Basic and acidic residues" evidence="1">
    <location>
        <begin position="17"/>
        <end position="34"/>
    </location>
</feature>
<reference evidence="2 3" key="1">
    <citation type="journal article" date="2018" name="Front. Plant Sci.">
        <title>Red Clover (Trifolium pratense) and Zigzag Clover (T. medium) - A Picture of Genomic Similarities and Differences.</title>
        <authorList>
            <person name="Dluhosova J."/>
            <person name="Istvanek J."/>
            <person name="Nedelnik J."/>
            <person name="Repkova J."/>
        </authorList>
    </citation>
    <scope>NUCLEOTIDE SEQUENCE [LARGE SCALE GENOMIC DNA]</scope>
    <source>
        <strain evidence="3">cv. 10/8</strain>
        <tissue evidence="2">Leaf</tissue>
    </source>
</reference>
<feature type="region of interest" description="Disordered" evidence="1">
    <location>
        <begin position="1"/>
        <end position="34"/>
    </location>
</feature>
<name>A0A392W0I2_9FABA</name>
<keyword evidence="3" id="KW-1185">Reference proteome</keyword>
<protein>
    <submittedName>
        <fullName evidence="2">Uncharacterized protein</fullName>
    </submittedName>
</protein>
<evidence type="ECO:0000313" key="2">
    <source>
        <dbReference type="EMBL" id="MCI93936.1"/>
    </source>
</evidence>
<comment type="caution">
    <text evidence="2">The sequence shown here is derived from an EMBL/GenBank/DDBJ whole genome shotgun (WGS) entry which is preliminary data.</text>
</comment>
<proteinExistence type="predicted"/>
<evidence type="ECO:0000313" key="3">
    <source>
        <dbReference type="Proteomes" id="UP000265520"/>
    </source>
</evidence>
<accession>A0A392W0I2</accession>
<organism evidence="2 3">
    <name type="scientific">Trifolium medium</name>
    <dbReference type="NCBI Taxonomy" id="97028"/>
    <lineage>
        <taxon>Eukaryota</taxon>
        <taxon>Viridiplantae</taxon>
        <taxon>Streptophyta</taxon>
        <taxon>Embryophyta</taxon>
        <taxon>Tracheophyta</taxon>
        <taxon>Spermatophyta</taxon>
        <taxon>Magnoliopsida</taxon>
        <taxon>eudicotyledons</taxon>
        <taxon>Gunneridae</taxon>
        <taxon>Pentapetalae</taxon>
        <taxon>rosids</taxon>
        <taxon>fabids</taxon>
        <taxon>Fabales</taxon>
        <taxon>Fabaceae</taxon>
        <taxon>Papilionoideae</taxon>
        <taxon>50 kb inversion clade</taxon>
        <taxon>NPAAA clade</taxon>
        <taxon>Hologalegina</taxon>
        <taxon>IRL clade</taxon>
        <taxon>Trifolieae</taxon>
        <taxon>Trifolium</taxon>
    </lineage>
</organism>
<evidence type="ECO:0000256" key="1">
    <source>
        <dbReference type="SAM" id="MobiDB-lite"/>
    </source>
</evidence>
<dbReference type="AlphaFoldDB" id="A0A392W0I2"/>
<feature type="non-terminal residue" evidence="2">
    <location>
        <position position="1"/>
    </location>
</feature>
<sequence>VMNLFPVVGQSYAAEEDPARRHGSEDDGAKWRKK</sequence>